<protein>
    <submittedName>
        <fullName evidence="1">Response regulator</fullName>
    </submittedName>
</protein>
<accession>A0ACD4NPE8</accession>
<keyword evidence="2" id="KW-1185">Reference proteome</keyword>
<evidence type="ECO:0000313" key="2">
    <source>
        <dbReference type="Proteomes" id="UP001163223"/>
    </source>
</evidence>
<gene>
    <name evidence="1" type="ORF">OXU80_28365</name>
</gene>
<name>A0ACD4NPE8_9HYPH</name>
<reference evidence="1" key="1">
    <citation type="submission" date="2022-11" db="EMBL/GenBank/DDBJ databases">
        <title>beta-Carotene-producing bacterium, Jeongeuplla avenae sp. nov., alleviates the salt stress of Arabidopsis seedlings.</title>
        <authorList>
            <person name="Jiang L."/>
            <person name="Lee J."/>
        </authorList>
    </citation>
    <scope>NUCLEOTIDE SEQUENCE</scope>
    <source>
        <strain evidence="1">DY_R2A_6</strain>
    </source>
</reference>
<sequence length="376" mass="39305">MIAEPRNADEPDAAGAPAPAGAAGVRVLYVDDDVGLARLVARALAGRGFCVEHAASGAEGLERLSRGGIDVVALDHHMPGETGLDVLPAIRALPDAPPVIYVTGSEDSRVAVAALKAGAADYVWKDVGGHFRELLAEAVSTAIAGERLRLAKIEAERESRAARERAEMMLREVNHRVANSLALVASLVSLQQKAVAADTDPIAARDALLETQQRITAIAQVHRRLYTSQDVSAVEMDSYLAGLVEELDAAMRSGGRGRAQLVRLEADPGIRVTPDKAVAAGVVVTELVTNAHKYAYPEGSAGGEIRVLCRRADGGGDDARVLLAVEDDGIGWSGTGPARGTGLGTRILRAMAATLQSSLDYDTAASGTRVSLVFEA</sequence>
<organism evidence="1 2">
    <name type="scientific">Antarcticirhabdus aurantiaca</name>
    <dbReference type="NCBI Taxonomy" id="2606717"/>
    <lineage>
        <taxon>Bacteria</taxon>
        <taxon>Pseudomonadati</taxon>
        <taxon>Pseudomonadota</taxon>
        <taxon>Alphaproteobacteria</taxon>
        <taxon>Hyphomicrobiales</taxon>
        <taxon>Aurantimonadaceae</taxon>
        <taxon>Antarcticirhabdus</taxon>
    </lineage>
</organism>
<evidence type="ECO:0000313" key="1">
    <source>
        <dbReference type="EMBL" id="WAJ28664.1"/>
    </source>
</evidence>
<dbReference type="EMBL" id="CP113520">
    <property type="protein sequence ID" value="WAJ28664.1"/>
    <property type="molecule type" value="Genomic_DNA"/>
</dbReference>
<proteinExistence type="predicted"/>
<dbReference type="Proteomes" id="UP001163223">
    <property type="component" value="Chromosome"/>
</dbReference>